<comment type="caution">
    <text evidence="1">The sequence shown here is derived from an EMBL/GenBank/DDBJ whole genome shotgun (WGS) entry which is preliminary data.</text>
</comment>
<reference evidence="1 2" key="1">
    <citation type="submission" date="2020-09" db="EMBL/GenBank/DDBJ databases">
        <title>Genome seq and assembly of Chryseobacterium sp.</title>
        <authorList>
            <person name="Chhetri G."/>
        </authorList>
    </citation>
    <scope>NUCLEOTIDE SEQUENCE [LARGE SCALE GENOMIC DNA]</scope>
    <source>
        <strain evidence="1 2">GCR10</strain>
    </source>
</reference>
<accession>A0ABR8ZGV5</accession>
<dbReference type="EMBL" id="JACYFS010000011">
    <property type="protein sequence ID" value="MBD8084530.1"/>
    <property type="molecule type" value="Genomic_DNA"/>
</dbReference>
<protein>
    <recommendedName>
        <fullName evidence="3">Restriction endonuclease type IV Mrr domain-containing protein</fullName>
    </recommendedName>
</protein>
<dbReference type="Proteomes" id="UP000637299">
    <property type="component" value="Unassembled WGS sequence"/>
</dbReference>
<gene>
    <name evidence="1" type="ORF">IC610_19150</name>
</gene>
<evidence type="ECO:0000313" key="2">
    <source>
        <dbReference type="Proteomes" id="UP000637299"/>
    </source>
</evidence>
<proteinExistence type="predicted"/>
<evidence type="ECO:0008006" key="3">
    <source>
        <dbReference type="Google" id="ProtNLM"/>
    </source>
</evidence>
<keyword evidence="2" id="KW-1185">Reference proteome</keyword>
<dbReference type="RefSeq" id="WP_191738365.1">
    <property type="nucleotide sequence ID" value="NZ_JACYFS010000011.1"/>
</dbReference>
<evidence type="ECO:0000313" key="1">
    <source>
        <dbReference type="EMBL" id="MBD8084530.1"/>
    </source>
</evidence>
<sequence length="335" mass="39095">MNNIHFDYSNGHVNSLINIMLYKLPIPKSPEIFENLICDLINASYKTTSFNLFGRRGQNQNGIDIISNEFKTIVQCKLRSINLNNRKTKITFIKEVLEDVNSILKNSQLPERIIIATTIENDTLVQDYLQSISFLNNLSIIFEFWSWSKISSEIFLFPNILAKYYPFRNDNIEIGRLEVLNKRIYRKSKQNELLYEFQNLKNKNHLPIFDFSFINNTENTILLNSIDCFCTHQAVVRAGSPAKPAGILKPTKKFIIDLKFNESLSSDFEKFTLEMKDPIYINPKSPFRIQLQNKKPIINFLKIYFTFNFNLATIKTPELYFNSFTTFSGKIITDI</sequence>
<name>A0ABR8ZGV5_9FLAO</name>
<organism evidence="1 2">
    <name type="scientific">Chryseobacterium caseinilyticum</name>
    <dbReference type="NCBI Taxonomy" id="2771428"/>
    <lineage>
        <taxon>Bacteria</taxon>
        <taxon>Pseudomonadati</taxon>
        <taxon>Bacteroidota</taxon>
        <taxon>Flavobacteriia</taxon>
        <taxon>Flavobacteriales</taxon>
        <taxon>Weeksellaceae</taxon>
        <taxon>Chryseobacterium group</taxon>
        <taxon>Chryseobacterium</taxon>
    </lineage>
</organism>